<dbReference type="EMBL" id="JALBCA010000033">
    <property type="protein sequence ID" value="KAI2388127.1"/>
    <property type="molecule type" value="Genomic_DNA"/>
</dbReference>
<gene>
    <name evidence="1" type="ORF">LOY88_002717</name>
</gene>
<sequence>MKSDEGQEPIAIVGAACRLPGGVNNVGEFWEFLMDGRSGYCDMPSNRMNMEAWHHPEGVRPGSIVSKGGFFVQHDVDNFDNSFFGISAVEAGSMDPAQKQLLEVAFEALESTGLSLEQLRGSNTGVYVGNFGLDQALMALRDPEYLSPYTSTGTGGTILSNRISYVFDLKGPSFTLDTACSSSLYALHLACMGLQNGDCTGALVCAANAIRSVEGHLMSSRLGAISATSKCHTFDSSADGYARADGFGAIYVARLSDAIRSGMPIRAVIRGTAIGANGTGVGLTHPDSAGQAKVIRKAYSNAGISDLSQTGYFECHGTGTPVGDPIETHSIGSVFSSTRVQDDPLLIGSVKSNLGHSEAAAGISSLIKTALAIQKKIIPGTIGVENVNPAIKLDEWKLKIVTNASPWPANIPIRRASVNSFGYGGANAHVILEALESVLPLLKAAIPWPLIGGVRLDNQESSIASENGADSPSGRTYSTPLSSEPNENGLDVDDLPKVILFSAKNRNSLENMTQIVKEQVITRRPGDIAHTLGKRSKFTHRAVAIVKSGCEPQFTTGETPKETKLGFIFTGQGAQWPQMGKDLLKFPVFQESVHKIDLALSSLPLAPSWTVEEMILAELTPAEMDEPRVAQIMSIAVEIALIDLLADWNIHPTIVAGHSAGEIAAAYCAGYLTRAEAVAVAYYRGRAVSETTQPPGGMLAVGISGEEAEKIVPLNKSVVIGAINSPRSVTLSGDADAITAIKEDMDSRKIFNRLLATKGRAYHSPHMESAAEAYTIPLHNVQRDEQRPEIKAQYFSTVLGSLWTEKEIPMSYWRRNMESPVLFHPAISKMRDAGMTHALEIGPHSTLRSPILDIIKASSLKIPFQYIGAMKRGEDCIQTVLNACAELCLSGFKANLDHVNGGGSFIVDFPSYGWDHSMKFVTENRADREMRLRPFARHDLLGSKTPGTALSIHVWRNILSLNNVPWLMDHKVGEHYIFPAAGFMSMAVEAARQVKENDADAFVLEDVSIGTALMVDNEIEIFLTMKKQHLGSTTVSNIWWEFNVSSVKDGISTEHAKGRISYQVESKQHKLPVLCYQVESKQHKLPVLSESALPFRQRIPESYWYDDATKAKGLVFGTSFKRISNIFLDSKEHRATADMVTETTPEMTGMKFESQYVVHPTVLDNCLQLSVLAAGKSSSSQAYVPVGVSRLTILEKRGEHDHAKLESSGRYIGFKGMHGSAQLRNPDTNEVMISLQGLRFVGIPASGDAVIPSKREVFWRLVWDDDYNAIAKRNDEVYFPEEKYWPKQYNYPRKRRVRLVQMAIRRFSQKYPELMTIEPVNVENKHFIEWAHWLLEGMKKECLGIYHMDPEELDIEIEKERPFAPPGTEWTWALYENLHRIISGEISVLDIATNDEMLGKFYATQLIYDKFKRAIEILGYKYPNMRILEIGAGTGSATELVLKALTKGGTKRYSSYYYTDISTSFFIHASDKFSQYEDIEYKLYDMEKDPEEQGYEAESFDLVIASCTVHVTANITNALQSIRKLLKVGGKILLSEITAEWHDQTFAMGLLPGFYKGYDEGRTRHPFWTPDQWEEAFPKAHFSSLELSVNDIPEDHGFTVLSASALPMTTSAEEIQPQREQTITVVHLSEPTQVSGHIEKLAIEQGLSVQHRRLVAEGLEKSEEWEGSGRIIVLAELERYIWSKIADQEWTEFQKMMRTAESILWVTQGGLMAGDEPEASLINGFFQCLDINPQMRVASMDFEKKAARDENMAWEILYRESLLPKEIDKQFRQQNGKWLVSRLLPDERLVEDFGRSQGIDQNAVATPLKELGPVQIGTTDPGRLTALVFRPDTSLRESLKAGYVEVEVKAVGMNMVELSALTGGYDTDDLSSEFSGIVTQIGHGVRDVMVGDRVFGMYAGKFGNITRVPAAVCQKARDTNDTFEQLVSLPSAYCTAWYAMVTVGRIQPGETVLIQSATGGFGMAAIAIARFHGADIYVTAGSVAKRKLLEDMGIAADHIFSSREISAFTDLKAATNGQGFDLVLNTASGDYFREVSWPLVAPFGRFVELKKNDIVDNGNISLKKFNEGVTFIAVDMHYLCDRKPEILIGLMKTIGALYRARQIDPLPVKSYPISEIANAYTEFSRFQHTGKLALSYNPEDLIPFVPEPSAVEFQPNAAYLIAGGLRGIGSFLSRWMVRQGAKHLVFLARSAVEGEAQETVDHLREMGAVVHAVQGSVCVKEDVKKAFEISGLPIRGVVNSALVLRNKDFARLTAEEVHDTFHPKIEGNIYLYEVAQELGVTLDFFVMLSSLTSVSHAATQASYSAANCFMDEYARYLRKRSVPATSIALGVIGDAGFMSRNQHNMMHLMRNGHYVTLGHELMEQFGTALFRQEPTDAWGLENPIALGTEPAKLGALVDTGNVPEPLWDRDARWGVIGIHATRKGQNDGSGKSGLNGASKVLDMVVERLAKLLWMPVENLNPEVSLASLGIDSMIASEFRHWVYQTFKKNVSMMEMLAQDMTAEKLSEILEG</sequence>
<comment type="caution">
    <text evidence="1">The sequence shown here is derived from an EMBL/GenBank/DDBJ whole genome shotgun (WGS) entry which is preliminary data.</text>
</comment>
<protein>
    <submittedName>
        <fullName evidence="1">Uncharacterized protein</fullName>
    </submittedName>
</protein>
<organism evidence="1">
    <name type="scientific">Ophidiomyces ophidiicola</name>
    <dbReference type="NCBI Taxonomy" id="1387563"/>
    <lineage>
        <taxon>Eukaryota</taxon>
        <taxon>Fungi</taxon>
        <taxon>Dikarya</taxon>
        <taxon>Ascomycota</taxon>
        <taxon>Pezizomycotina</taxon>
        <taxon>Eurotiomycetes</taxon>
        <taxon>Eurotiomycetidae</taxon>
        <taxon>Onygenales</taxon>
        <taxon>Onygenaceae</taxon>
        <taxon>Ophidiomyces</taxon>
    </lineage>
</organism>
<name>A0ACB8UY49_9EURO</name>
<evidence type="ECO:0000313" key="1">
    <source>
        <dbReference type="EMBL" id="KAI2388127.1"/>
    </source>
</evidence>
<reference evidence="1" key="1">
    <citation type="journal article" date="2022" name="bioRxiv">
        <title>Population genetic analysis of Ophidiomyces ophidiicola, the causative agent of snake fungal disease, indicates recent introductions to the USA.</title>
        <authorList>
            <person name="Ladner J.T."/>
            <person name="Palmer J.M."/>
            <person name="Ettinger C.L."/>
            <person name="Stajich J.E."/>
            <person name="Farrell T.M."/>
            <person name="Glorioso B.M."/>
            <person name="Lawson B."/>
            <person name="Price S.J."/>
            <person name="Stengle A.G."/>
            <person name="Grear D.A."/>
            <person name="Lorch J.M."/>
        </authorList>
    </citation>
    <scope>NUCLEOTIDE SEQUENCE</scope>
    <source>
        <strain evidence="1">NWHC 24266-5</strain>
    </source>
</reference>
<accession>A0ACB8UY49</accession>
<proteinExistence type="predicted"/>